<dbReference type="STRING" id="1642818.AWE51_05805"/>
<evidence type="ECO:0000259" key="3">
    <source>
        <dbReference type="PROSITE" id="PS51762"/>
    </source>
</evidence>
<reference evidence="4 5" key="1">
    <citation type="submission" date="2016-01" db="EMBL/GenBank/DDBJ databases">
        <title>The draft genome sequence of Aquimarina sp. RZW4-3-2.</title>
        <authorList>
            <person name="Wang Y."/>
        </authorList>
    </citation>
    <scope>NUCLEOTIDE SEQUENCE [LARGE SCALE GENOMIC DNA]</scope>
    <source>
        <strain evidence="4 5">RZW4-3-2</strain>
    </source>
</reference>
<evidence type="ECO:0000313" key="5">
    <source>
        <dbReference type="Proteomes" id="UP000076715"/>
    </source>
</evidence>
<dbReference type="Proteomes" id="UP000076715">
    <property type="component" value="Unassembled WGS sequence"/>
</dbReference>
<organism evidence="4 5">
    <name type="scientific">Aquimarina aggregata</name>
    <dbReference type="NCBI Taxonomy" id="1642818"/>
    <lineage>
        <taxon>Bacteria</taxon>
        <taxon>Pseudomonadati</taxon>
        <taxon>Bacteroidota</taxon>
        <taxon>Flavobacteriia</taxon>
        <taxon>Flavobacteriales</taxon>
        <taxon>Flavobacteriaceae</taxon>
        <taxon>Aquimarina</taxon>
    </lineage>
</organism>
<dbReference type="Gene3D" id="2.60.120.200">
    <property type="match status" value="1"/>
</dbReference>
<dbReference type="AlphaFoldDB" id="A0A162CQ05"/>
<dbReference type="GO" id="GO:0004553">
    <property type="term" value="F:hydrolase activity, hydrolyzing O-glycosyl compounds"/>
    <property type="evidence" value="ECO:0007669"/>
    <property type="project" value="InterPro"/>
</dbReference>
<dbReference type="GO" id="GO:0005975">
    <property type="term" value="P:carbohydrate metabolic process"/>
    <property type="evidence" value="ECO:0007669"/>
    <property type="project" value="InterPro"/>
</dbReference>
<protein>
    <recommendedName>
        <fullName evidence="3">GH16 domain-containing protein</fullName>
    </recommendedName>
</protein>
<sequence>MKVFFLIILISTFTNSCSNDSSDVQGIEVENPDPDSTPLDPDSVGTDWEGLVVPPTAGEGKIWKLQKDLSDSFNYSFTGTPTEETFGDKWTNFYHNNWEGPGPTKWVRENVSVTNEELQIKATRNAGEMKSFEVDCNTDGVAETWTLPTTRAGCITSTRRVKYPVYVEARVRVANAVTASDVWLLSPDDTQEIDIIEAYGGKGEDNRNVWLAERVHLSHHTFIREPFQDYQPADIGTWWRKDGIDQWGGKWVRVGVYWRDPKHLEYYIDGIHVRTLSDKAFASRDVNGNWQYSYPKPLEGGKIPRDANGFQAVNVASSLEEANTLSTTSVIDPLDHLKNNMNLDKEMDIIINVEDQNWNACNGRTPKDSELQNVDNHTFKVDWIRIYKPIDKN</sequence>
<name>A0A162CQ05_9FLAO</name>
<accession>A0A162CQ05</accession>
<comment type="similarity">
    <text evidence="1">Belongs to the glycosyl hydrolase 16 family.</text>
</comment>
<evidence type="ECO:0000256" key="2">
    <source>
        <dbReference type="SAM" id="MobiDB-lite"/>
    </source>
</evidence>
<feature type="domain" description="GH16" evidence="3">
    <location>
        <begin position="46"/>
        <end position="392"/>
    </location>
</feature>
<proteinExistence type="inferred from homology"/>
<gene>
    <name evidence="4" type="ORF">AWE51_05805</name>
</gene>
<dbReference type="InterPro" id="IPR000757">
    <property type="entry name" value="Beta-glucanase-like"/>
</dbReference>
<comment type="caution">
    <text evidence="4">The sequence shown here is derived from an EMBL/GenBank/DDBJ whole genome shotgun (WGS) entry which is preliminary data.</text>
</comment>
<evidence type="ECO:0000313" key="4">
    <source>
        <dbReference type="EMBL" id="KZS40464.1"/>
    </source>
</evidence>
<dbReference type="EMBL" id="LQRT01000013">
    <property type="protein sequence ID" value="KZS40464.1"/>
    <property type="molecule type" value="Genomic_DNA"/>
</dbReference>
<feature type="compositionally biased region" description="Low complexity" evidence="2">
    <location>
        <begin position="34"/>
        <end position="43"/>
    </location>
</feature>
<dbReference type="SUPFAM" id="SSF49899">
    <property type="entry name" value="Concanavalin A-like lectins/glucanases"/>
    <property type="match status" value="2"/>
</dbReference>
<dbReference type="PROSITE" id="PS51762">
    <property type="entry name" value="GH16_2"/>
    <property type="match status" value="1"/>
</dbReference>
<evidence type="ECO:0000256" key="1">
    <source>
        <dbReference type="ARBA" id="ARBA00006865"/>
    </source>
</evidence>
<dbReference type="InterPro" id="IPR013320">
    <property type="entry name" value="ConA-like_dom_sf"/>
</dbReference>
<feature type="region of interest" description="Disordered" evidence="2">
    <location>
        <begin position="20"/>
        <end position="46"/>
    </location>
</feature>
<keyword evidence="5" id="KW-1185">Reference proteome</keyword>